<feature type="compositionally biased region" description="Low complexity" evidence="1">
    <location>
        <begin position="109"/>
        <end position="121"/>
    </location>
</feature>
<dbReference type="AlphaFoldDB" id="A0A345XQ69"/>
<keyword evidence="3" id="KW-1185">Reference proteome</keyword>
<evidence type="ECO:0000313" key="3">
    <source>
        <dbReference type="Proteomes" id="UP000254425"/>
    </source>
</evidence>
<dbReference type="KEGG" id="sarm:DVA86_15085"/>
<organism evidence="2 3">
    <name type="scientific">Streptomyces armeniacus</name>
    <dbReference type="NCBI Taxonomy" id="83291"/>
    <lineage>
        <taxon>Bacteria</taxon>
        <taxon>Bacillati</taxon>
        <taxon>Actinomycetota</taxon>
        <taxon>Actinomycetes</taxon>
        <taxon>Kitasatosporales</taxon>
        <taxon>Streptomycetaceae</taxon>
        <taxon>Streptomyces</taxon>
    </lineage>
</organism>
<feature type="region of interest" description="Disordered" evidence="1">
    <location>
        <begin position="109"/>
        <end position="144"/>
    </location>
</feature>
<dbReference type="RefSeq" id="WP_208878842.1">
    <property type="nucleotide sequence ID" value="NZ_CP031320.1"/>
</dbReference>
<gene>
    <name evidence="2" type="ORF">DVA86_15085</name>
</gene>
<evidence type="ECO:0000256" key="1">
    <source>
        <dbReference type="SAM" id="MobiDB-lite"/>
    </source>
</evidence>
<protein>
    <submittedName>
        <fullName evidence="2">Uncharacterized protein</fullName>
    </submittedName>
</protein>
<accession>A0A345XQ69</accession>
<evidence type="ECO:0000313" key="2">
    <source>
        <dbReference type="EMBL" id="AXK33785.1"/>
    </source>
</evidence>
<feature type="compositionally biased region" description="Pro residues" evidence="1">
    <location>
        <begin position="122"/>
        <end position="139"/>
    </location>
</feature>
<dbReference type="Proteomes" id="UP000254425">
    <property type="component" value="Chromosome"/>
</dbReference>
<sequence length="192" mass="20082">MDPVVVIVCVLGLALLAAAAVEVRARRAAGGTSRVGGGRTGRTGGVPDLPPCVFCRRPFRETDQVAGFKEEPLRELMGGVPVGHPAVTDPAGNRRWLGHAECAGAAGADLDSAAPIGGPSRQAPPEPPGSPEPSGPPQPGGLACPVCEHRFTPPAITVITKADRRRYGRDPVQCPSCDYIWNARRKTRTIRG</sequence>
<dbReference type="EMBL" id="CP031320">
    <property type="protein sequence ID" value="AXK33785.1"/>
    <property type="molecule type" value="Genomic_DNA"/>
</dbReference>
<proteinExistence type="predicted"/>
<name>A0A345XQ69_9ACTN</name>
<reference evidence="2 3" key="1">
    <citation type="submission" date="2018-07" db="EMBL/GenBank/DDBJ databases">
        <title>Draft genome of the type strain Streptomyces armeniacus ATCC 15676.</title>
        <authorList>
            <person name="Labana P."/>
            <person name="Gosse J.T."/>
            <person name="Boddy C.N."/>
        </authorList>
    </citation>
    <scope>NUCLEOTIDE SEQUENCE [LARGE SCALE GENOMIC DNA]</scope>
    <source>
        <strain evidence="2 3">ATCC 15676</strain>
    </source>
</reference>